<feature type="chain" id="PRO_5042921392" evidence="2">
    <location>
        <begin position="22"/>
        <end position="166"/>
    </location>
</feature>
<sequence>MKKQFLVVGSLLALTFSASVAAEGFDADRMYVGGGINQNSVSGLDDATGFQIFAGYNLGDVFDVEGLDLLIEGGYWTSGDFEGGTDFFGNTFTMSADGIWGTAVFDYAVNPDFSLLGRAGLDLGDDDGLMIGFGGGWNLNPEIQLRGEYVIRDNIDSLQFNVTYDF</sequence>
<evidence type="ECO:0000256" key="2">
    <source>
        <dbReference type="SAM" id="SignalP"/>
    </source>
</evidence>
<dbReference type="InterPro" id="IPR011250">
    <property type="entry name" value="OMP/PagP_B-barrel"/>
</dbReference>
<dbReference type="RefSeq" id="WP_346050728.1">
    <property type="nucleotide sequence ID" value="NZ_JAYGII010000006.1"/>
</dbReference>
<dbReference type="Gene3D" id="2.40.160.20">
    <property type="match status" value="1"/>
</dbReference>
<dbReference type="AlphaFoldDB" id="A0AAP6JEH3"/>
<evidence type="ECO:0000313" key="4">
    <source>
        <dbReference type="EMBL" id="MEA5445097.1"/>
    </source>
</evidence>
<dbReference type="SUPFAM" id="SSF56925">
    <property type="entry name" value="OMPA-like"/>
    <property type="match status" value="1"/>
</dbReference>
<name>A0AAP6JEH3_9GAMM</name>
<evidence type="ECO:0000259" key="3">
    <source>
        <dbReference type="Pfam" id="PF13505"/>
    </source>
</evidence>
<keyword evidence="5" id="KW-1185">Reference proteome</keyword>
<keyword evidence="1 2" id="KW-0732">Signal</keyword>
<comment type="caution">
    <text evidence="4">The sequence shown here is derived from an EMBL/GenBank/DDBJ whole genome shotgun (WGS) entry which is preliminary data.</text>
</comment>
<feature type="signal peptide" evidence="2">
    <location>
        <begin position="1"/>
        <end position="21"/>
    </location>
</feature>
<proteinExistence type="predicted"/>
<organism evidence="4 5">
    <name type="scientific">Natronospira elongata</name>
    <dbReference type="NCBI Taxonomy" id="3110268"/>
    <lineage>
        <taxon>Bacteria</taxon>
        <taxon>Pseudomonadati</taxon>
        <taxon>Pseudomonadota</taxon>
        <taxon>Gammaproteobacteria</taxon>
        <taxon>Natronospirales</taxon>
        <taxon>Natronospiraceae</taxon>
        <taxon>Natronospira</taxon>
    </lineage>
</organism>
<feature type="domain" description="Outer membrane protein beta-barrel" evidence="3">
    <location>
        <begin position="10"/>
        <end position="166"/>
    </location>
</feature>
<accession>A0AAP6JEH3</accession>
<evidence type="ECO:0000256" key="1">
    <source>
        <dbReference type="ARBA" id="ARBA00022729"/>
    </source>
</evidence>
<reference evidence="4 5" key="1">
    <citation type="submission" date="2023-12" db="EMBL/GenBank/DDBJ databases">
        <title>Whole-genome sequencing of halo(alkali)philic microorganisms from hypersaline lakes.</title>
        <authorList>
            <person name="Sorokin D.Y."/>
            <person name="Merkel A.Y."/>
            <person name="Messina E."/>
            <person name="Yakimov M."/>
        </authorList>
    </citation>
    <scope>NUCLEOTIDE SEQUENCE [LARGE SCALE GENOMIC DNA]</scope>
    <source>
        <strain evidence="4 5">AB-CW1</strain>
    </source>
</reference>
<dbReference type="EMBL" id="JAYGII010000006">
    <property type="protein sequence ID" value="MEA5445097.1"/>
    <property type="molecule type" value="Genomic_DNA"/>
</dbReference>
<evidence type="ECO:0000313" key="5">
    <source>
        <dbReference type="Proteomes" id="UP001302316"/>
    </source>
</evidence>
<dbReference type="InterPro" id="IPR027385">
    <property type="entry name" value="Beta-barrel_OMP"/>
</dbReference>
<dbReference type="Proteomes" id="UP001302316">
    <property type="component" value="Unassembled WGS sequence"/>
</dbReference>
<dbReference type="Pfam" id="PF13505">
    <property type="entry name" value="OMP_b-brl"/>
    <property type="match status" value="1"/>
</dbReference>
<protein>
    <submittedName>
        <fullName evidence="4">Outer membrane beta-barrel protein</fullName>
    </submittedName>
</protein>
<gene>
    <name evidence="4" type="ORF">VCB98_04590</name>
</gene>